<evidence type="ECO:0000313" key="5">
    <source>
        <dbReference type="Proteomes" id="UP000679992"/>
    </source>
</evidence>
<dbReference type="Pfam" id="PF07179">
    <property type="entry name" value="SseB"/>
    <property type="match status" value="1"/>
</dbReference>
<evidence type="ECO:0000313" key="4">
    <source>
        <dbReference type="EMBL" id="GIP51228.1"/>
    </source>
</evidence>
<dbReference type="EMBL" id="BOSL01000001">
    <property type="protein sequence ID" value="GIP51228.1"/>
    <property type="molecule type" value="Genomic_DNA"/>
</dbReference>
<reference evidence="4 5" key="1">
    <citation type="submission" date="2021-03" db="EMBL/GenBank/DDBJ databases">
        <title>Antimicrobial resistance genes in bacteria isolated from Japanese honey, and their potential for conferring macrolide and lincosamide resistance in the American foulbrood pathogen Paenibacillus larvae.</title>
        <authorList>
            <person name="Okamoto M."/>
            <person name="Kumagai M."/>
            <person name="Kanamori H."/>
            <person name="Takamatsu D."/>
        </authorList>
    </citation>
    <scope>NUCLEOTIDE SEQUENCE [LARGE SCALE GENOMIC DNA]</scope>
    <source>
        <strain evidence="4 5">J42TS3</strain>
    </source>
</reference>
<keyword evidence="5" id="KW-1185">Reference proteome</keyword>
<dbReference type="InterPro" id="IPR027945">
    <property type="entry name" value="SseB_C"/>
</dbReference>
<comment type="caution">
    <text evidence="4">The sequence shown here is derived from an EMBL/GenBank/DDBJ whole genome shotgun (WGS) entry which is preliminary data.</text>
</comment>
<sequence>MNEARKDEIGKKFLLSPYILLEECGELEIQELIFLIHSAKYFKEKGALPGDQVDERIKLFLGVLKDKIKDAESLFIAYEKRTGYPYLDPEGRVWMFSKEEYAANAEDYFRQQLLMLEMKKLEKEEIMKTLGEFHILGIRRIIMDNGQYMIELDRDELLPPPDFSDTPEISIPVTNPGLQHALISFFQTMSSGQSFEGKQQLLQHLEGRMLDEVIQAKYLLPMQLKEQSPSTPNEQGMTTLKEGTILHFAVLGGKEDSSWLPVFTDWLEFEKAYDKTVWSSNIVTYEDMIALSESMDGIVVNYRGIPLQIDDKNKQRIEAYKKERREAQSAAPSEAPNTVPSETSSEAEDETPSETIQEITVPKDTEVLLGEPKAYPTEMIDAVKAYMKTQKAIKKAYLRWMVKGNEQGYLLIVDFEGNKEEIFGEIAAAASPHLKGHLLDLVELNDWANNEVKDLTPFYKKKRFGLL</sequence>
<evidence type="ECO:0000256" key="1">
    <source>
        <dbReference type="SAM" id="MobiDB-lite"/>
    </source>
</evidence>
<gene>
    <name evidence="4" type="ORF">J42TS3_02630</name>
</gene>
<dbReference type="InterPro" id="IPR009839">
    <property type="entry name" value="SseB_N"/>
</dbReference>
<dbReference type="Pfam" id="PF14581">
    <property type="entry name" value="SseB_C"/>
    <property type="match status" value="1"/>
</dbReference>
<evidence type="ECO:0000259" key="3">
    <source>
        <dbReference type="Pfam" id="PF14581"/>
    </source>
</evidence>
<feature type="domain" description="SseB protein C-terminal" evidence="3">
    <location>
        <begin position="361"/>
        <end position="461"/>
    </location>
</feature>
<proteinExistence type="predicted"/>
<name>A0ABQ4M5E2_9BACL</name>
<accession>A0ABQ4M5E2</accession>
<dbReference type="RefSeq" id="WP_213653466.1">
    <property type="nucleotide sequence ID" value="NZ_BOSL01000001.1"/>
</dbReference>
<feature type="region of interest" description="Disordered" evidence="1">
    <location>
        <begin position="322"/>
        <end position="362"/>
    </location>
</feature>
<organism evidence="4 5">
    <name type="scientific">Paenibacillus vini</name>
    <dbReference type="NCBI Taxonomy" id="1476024"/>
    <lineage>
        <taxon>Bacteria</taxon>
        <taxon>Bacillati</taxon>
        <taxon>Bacillota</taxon>
        <taxon>Bacilli</taxon>
        <taxon>Bacillales</taxon>
        <taxon>Paenibacillaceae</taxon>
        <taxon>Paenibacillus</taxon>
    </lineage>
</organism>
<dbReference type="Proteomes" id="UP000679992">
    <property type="component" value="Unassembled WGS sequence"/>
</dbReference>
<protein>
    <submittedName>
        <fullName evidence="4">Enhanced serine sensitivity protein SseB</fullName>
    </submittedName>
</protein>
<evidence type="ECO:0000259" key="2">
    <source>
        <dbReference type="Pfam" id="PF07179"/>
    </source>
</evidence>
<feature type="compositionally biased region" description="Polar residues" evidence="1">
    <location>
        <begin position="335"/>
        <end position="344"/>
    </location>
</feature>
<feature type="domain" description="SseB protein N-terminal" evidence="2">
    <location>
        <begin position="208"/>
        <end position="303"/>
    </location>
</feature>